<organism evidence="2 3">
    <name type="scientific">Hohenbuehelia grisea</name>
    <dbReference type="NCBI Taxonomy" id="104357"/>
    <lineage>
        <taxon>Eukaryota</taxon>
        <taxon>Fungi</taxon>
        <taxon>Dikarya</taxon>
        <taxon>Basidiomycota</taxon>
        <taxon>Agaricomycotina</taxon>
        <taxon>Agaricomycetes</taxon>
        <taxon>Agaricomycetidae</taxon>
        <taxon>Agaricales</taxon>
        <taxon>Pleurotineae</taxon>
        <taxon>Pleurotaceae</taxon>
        <taxon>Hohenbuehelia</taxon>
    </lineage>
</organism>
<evidence type="ECO:0000313" key="3">
    <source>
        <dbReference type="Proteomes" id="UP001556367"/>
    </source>
</evidence>
<dbReference type="InterPro" id="IPR019412">
    <property type="entry name" value="IML2/TPR_39"/>
</dbReference>
<evidence type="ECO:0000313" key="2">
    <source>
        <dbReference type="EMBL" id="KAL0946369.1"/>
    </source>
</evidence>
<accession>A0ABR3ISS4</accession>
<dbReference type="PANTHER" id="PTHR31859">
    <property type="entry name" value="TETRATRICOPEPTIDE REPEAT PROTEIN 39 FAMILY MEMBER"/>
    <property type="match status" value="1"/>
</dbReference>
<gene>
    <name evidence="2" type="ORF">HGRIS_012600</name>
</gene>
<feature type="compositionally biased region" description="Polar residues" evidence="1">
    <location>
        <begin position="159"/>
        <end position="171"/>
    </location>
</feature>
<dbReference type="EMBL" id="JASNQZ010000015">
    <property type="protein sequence ID" value="KAL0946369.1"/>
    <property type="molecule type" value="Genomic_DNA"/>
</dbReference>
<dbReference type="Pfam" id="PF10300">
    <property type="entry name" value="Iml2-TPR_39"/>
    <property type="match status" value="1"/>
</dbReference>
<keyword evidence="3" id="KW-1185">Reference proteome</keyword>
<protein>
    <recommendedName>
        <fullName evidence="4">Mitochondrial outer membrane protein IML2</fullName>
    </recommendedName>
</protein>
<name>A0ABR3ISS4_9AGAR</name>
<dbReference type="PANTHER" id="PTHR31859:SF1">
    <property type="entry name" value="TETRATRICOPEPTIDE REPEAT PROTEIN 39C"/>
    <property type="match status" value="1"/>
</dbReference>
<reference evidence="3" key="1">
    <citation type="submission" date="2024-06" db="EMBL/GenBank/DDBJ databases">
        <title>Multi-omics analyses provide insights into the biosynthesis of the anticancer antibiotic pleurotin in Hohenbuehelia grisea.</title>
        <authorList>
            <person name="Weaver J.A."/>
            <person name="Alberti F."/>
        </authorList>
    </citation>
    <scope>NUCLEOTIDE SEQUENCE [LARGE SCALE GENOMIC DNA]</scope>
    <source>
        <strain evidence="3">T-177</strain>
    </source>
</reference>
<evidence type="ECO:0000256" key="1">
    <source>
        <dbReference type="SAM" id="MobiDB-lite"/>
    </source>
</evidence>
<sequence>MENKQAAQEHPNAPALANASQGFDHLFSNDITGARKVFAADATPFHLLGLGICAFLEAALGMEAGLMGEASRCLALSEAEAKKQSKSVKPNPNSRFPPGLEWEIVTADAVVLLGLTHALSESYMGYLQCIYALNNAHGRFTKLHKTVFPAGMDQYSTPATTPTISRKPSATSLSPAQPPASVVSRSSAGSFFGRWGRSSSSLTVPNSAALDASFDGPVEEMIVSGTAFGYGLFNLVFSLLPKKVQGVVGFFGFKHDRKAALQALAVSAAKTDVHSVFSGLVLMTYHGAVLLVSGYQADEAHILKQYKAIVDKIEPRYPEGALWILNRAKILRMSHDAEGAIRVLQDGLRPERNHSFVQADALLVFELAWTLLAQRRYQEAADMFIKMTELNTWSHGTYYFIAAGCYISLGNRQKAQELMDRLPTLLDKKKINGKDLPTEVLIKKKLEFYKAKQLRRGGPEQNFVDAIQISPAEEIGICMISPIFSQGIV</sequence>
<dbReference type="Gene3D" id="1.25.40.10">
    <property type="entry name" value="Tetratricopeptide repeat domain"/>
    <property type="match status" value="1"/>
</dbReference>
<feature type="compositionally biased region" description="Low complexity" evidence="1">
    <location>
        <begin position="172"/>
        <end position="181"/>
    </location>
</feature>
<evidence type="ECO:0008006" key="4">
    <source>
        <dbReference type="Google" id="ProtNLM"/>
    </source>
</evidence>
<dbReference type="InterPro" id="IPR011990">
    <property type="entry name" value="TPR-like_helical_dom_sf"/>
</dbReference>
<dbReference type="Proteomes" id="UP001556367">
    <property type="component" value="Unassembled WGS sequence"/>
</dbReference>
<proteinExistence type="predicted"/>
<comment type="caution">
    <text evidence="2">The sequence shown here is derived from an EMBL/GenBank/DDBJ whole genome shotgun (WGS) entry which is preliminary data.</text>
</comment>
<feature type="region of interest" description="Disordered" evidence="1">
    <location>
        <begin position="159"/>
        <end position="181"/>
    </location>
</feature>
<dbReference type="SUPFAM" id="SSF48452">
    <property type="entry name" value="TPR-like"/>
    <property type="match status" value="1"/>
</dbReference>